<protein>
    <recommendedName>
        <fullName evidence="4">DUF222 domain-containing protein</fullName>
    </recommendedName>
</protein>
<evidence type="ECO:0000313" key="2">
    <source>
        <dbReference type="EMBL" id="MFD2418526.1"/>
    </source>
</evidence>
<gene>
    <name evidence="2" type="ORF">ACFSXZ_19565</name>
</gene>
<keyword evidence="3" id="KW-1185">Reference proteome</keyword>
<dbReference type="RefSeq" id="WP_378266546.1">
    <property type="nucleotide sequence ID" value="NZ_JBHUKR010000009.1"/>
</dbReference>
<reference evidence="3" key="1">
    <citation type="journal article" date="2019" name="Int. J. Syst. Evol. Microbiol.">
        <title>The Global Catalogue of Microorganisms (GCM) 10K type strain sequencing project: providing services to taxonomists for standard genome sequencing and annotation.</title>
        <authorList>
            <consortium name="The Broad Institute Genomics Platform"/>
            <consortium name="The Broad Institute Genome Sequencing Center for Infectious Disease"/>
            <person name="Wu L."/>
            <person name="Ma J."/>
        </authorList>
    </citation>
    <scope>NUCLEOTIDE SEQUENCE [LARGE SCALE GENOMIC DNA]</scope>
    <source>
        <strain evidence="3">CGMCC 4.7645</strain>
    </source>
</reference>
<dbReference type="Proteomes" id="UP001597417">
    <property type="component" value="Unassembled WGS sequence"/>
</dbReference>
<feature type="compositionally biased region" description="Basic and acidic residues" evidence="1">
    <location>
        <begin position="174"/>
        <end position="183"/>
    </location>
</feature>
<proteinExistence type="predicted"/>
<comment type="caution">
    <text evidence="2">The sequence shown here is derived from an EMBL/GenBank/DDBJ whole genome shotgun (WGS) entry which is preliminary data.</text>
</comment>
<evidence type="ECO:0008006" key="4">
    <source>
        <dbReference type="Google" id="ProtNLM"/>
    </source>
</evidence>
<dbReference type="EMBL" id="JBHUKR010000009">
    <property type="protein sequence ID" value="MFD2418526.1"/>
    <property type="molecule type" value="Genomic_DNA"/>
</dbReference>
<feature type="region of interest" description="Disordered" evidence="1">
    <location>
        <begin position="158"/>
        <end position="203"/>
    </location>
</feature>
<evidence type="ECO:0000313" key="3">
    <source>
        <dbReference type="Proteomes" id="UP001597417"/>
    </source>
</evidence>
<evidence type="ECO:0000256" key="1">
    <source>
        <dbReference type="SAM" id="MobiDB-lite"/>
    </source>
</evidence>
<sequence>MSAELDPPEPAEPLVPEEAVPWPAVGGDGDVLSCLESAAVGLRELRVARCSRARLPRMVQRLRVVLSQVQAAQLEAVAEFDRVAPQPSNVALELSLGLAVSKHTARYQIGLAHALTTRLPNTLEAMRRGEIDSFKASRVYDVLVQPVGPAGEILRSGTFTITTPTNDQYTSDPEPLHSARTDPFEDPPPDDPPADDPLQKGPMWTSVAAVDAPVFLTSATWSHEITRAVPRMDWSPSKPGVW</sequence>
<organism evidence="2 3">
    <name type="scientific">Amycolatopsis pigmentata</name>
    <dbReference type="NCBI Taxonomy" id="450801"/>
    <lineage>
        <taxon>Bacteria</taxon>
        <taxon>Bacillati</taxon>
        <taxon>Actinomycetota</taxon>
        <taxon>Actinomycetes</taxon>
        <taxon>Pseudonocardiales</taxon>
        <taxon>Pseudonocardiaceae</taxon>
        <taxon>Amycolatopsis</taxon>
    </lineage>
</organism>
<accession>A0ABW5FX90</accession>
<feature type="compositionally biased region" description="Acidic residues" evidence="1">
    <location>
        <begin position="184"/>
        <end position="194"/>
    </location>
</feature>
<name>A0ABW5FX90_9PSEU</name>
<feature type="compositionally biased region" description="Polar residues" evidence="1">
    <location>
        <begin position="158"/>
        <end position="171"/>
    </location>
</feature>